<keyword evidence="2" id="KW-1185">Reference proteome</keyword>
<accession>A0A7I7NN93</accession>
<evidence type="ECO:0000313" key="2">
    <source>
        <dbReference type="Proteomes" id="UP000466396"/>
    </source>
</evidence>
<dbReference type="KEGG" id="mlj:MLAC_31520"/>
<sequence length="88" mass="9912">MPFRHRRPAGRDNRGRECELFHWWALARRFRGPAWDPGRGARMLVFPTNVDSGLAPVRVRLAVNQAKQETLSMCIGAHPKEPSCGSCA</sequence>
<dbReference type="Proteomes" id="UP000466396">
    <property type="component" value="Chromosome"/>
</dbReference>
<organism evidence="1 2">
    <name type="scientific">Mycobacterium lacus</name>
    <dbReference type="NCBI Taxonomy" id="169765"/>
    <lineage>
        <taxon>Bacteria</taxon>
        <taxon>Bacillati</taxon>
        <taxon>Actinomycetota</taxon>
        <taxon>Actinomycetes</taxon>
        <taxon>Mycobacteriales</taxon>
        <taxon>Mycobacteriaceae</taxon>
        <taxon>Mycobacterium</taxon>
    </lineage>
</organism>
<dbReference type="EMBL" id="AP022581">
    <property type="protein sequence ID" value="BBX97858.1"/>
    <property type="molecule type" value="Genomic_DNA"/>
</dbReference>
<reference evidence="1 2" key="1">
    <citation type="journal article" date="2019" name="Emerg. Microbes Infect.">
        <title>Comprehensive subspecies identification of 175 nontuberculous mycobacteria species based on 7547 genomic profiles.</title>
        <authorList>
            <person name="Matsumoto Y."/>
            <person name="Kinjo T."/>
            <person name="Motooka D."/>
            <person name="Nabeya D."/>
            <person name="Jung N."/>
            <person name="Uechi K."/>
            <person name="Horii T."/>
            <person name="Iida T."/>
            <person name="Fujita J."/>
            <person name="Nakamura S."/>
        </authorList>
    </citation>
    <scope>NUCLEOTIDE SEQUENCE [LARGE SCALE GENOMIC DNA]</scope>
    <source>
        <strain evidence="1 2">JCM 15657</strain>
    </source>
</reference>
<proteinExistence type="predicted"/>
<evidence type="ECO:0000313" key="1">
    <source>
        <dbReference type="EMBL" id="BBX97858.1"/>
    </source>
</evidence>
<gene>
    <name evidence="1" type="ORF">MLAC_31520</name>
</gene>
<dbReference type="AlphaFoldDB" id="A0A7I7NN93"/>
<protein>
    <submittedName>
        <fullName evidence="1">Uncharacterized protein</fullName>
    </submittedName>
</protein>
<name>A0A7I7NN93_9MYCO</name>